<feature type="region of interest" description="Disordered" evidence="1">
    <location>
        <begin position="18"/>
        <end position="56"/>
    </location>
</feature>
<feature type="compositionally biased region" description="Low complexity" evidence="1">
    <location>
        <begin position="18"/>
        <end position="31"/>
    </location>
</feature>
<gene>
    <name evidence="2" type="ORF">B0H16DRAFT_1846578</name>
</gene>
<proteinExistence type="predicted"/>
<protein>
    <submittedName>
        <fullName evidence="2">Uncharacterized protein</fullName>
    </submittedName>
</protein>
<sequence>MLHHGFLSPRSNLLANTASASLTPTPSPASTVFGNTDPLPRDTRDTPKRRVRHRDGKLLRGGIGLTTGLGWSDSETRTHQAHSLAASRASTSTAHSRSSASVASSFSILGGHPTQSEYAEDTGVWTNLIPLRGGTTRLARGASIRTDESAGSAMSLLLMRSHSRVLTPRPAAPAPSRESPTSCVHSLPGHLPRRPRLPCRPRLPHPPPPALVPAVLILLSSPSRVPFLDSRPPALSPALVYTTPHPRAHRRESYRLRGLAPASGENLARNRCVRAVCIHFRMCNSPGARAEPAQMRT</sequence>
<feature type="region of interest" description="Disordered" evidence="1">
    <location>
        <begin position="167"/>
        <end position="196"/>
    </location>
</feature>
<name>A0AAD7NWQ6_9AGAR</name>
<comment type="caution">
    <text evidence="2">The sequence shown here is derived from an EMBL/GenBank/DDBJ whole genome shotgun (WGS) entry which is preliminary data.</text>
</comment>
<evidence type="ECO:0000313" key="2">
    <source>
        <dbReference type="EMBL" id="KAJ7778347.1"/>
    </source>
</evidence>
<feature type="compositionally biased region" description="Basic and acidic residues" evidence="1">
    <location>
        <begin position="39"/>
        <end position="48"/>
    </location>
</feature>
<evidence type="ECO:0000313" key="3">
    <source>
        <dbReference type="Proteomes" id="UP001215598"/>
    </source>
</evidence>
<accession>A0AAD7NWQ6</accession>
<keyword evidence="3" id="KW-1185">Reference proteome</keyword>
<dbReference type="Proteomes" id="UP001215598">
    <property type="component" value="Unassembled WGS sequence"/>
</dbReference>
<dbReference type="AlphaFoldDB" id="A0AAD7NWQ6"/>
<feature type="compositionally biased region" description="Low complexity" evidence="1">
    <location>
        <begin position="174"/>
        <end position="190"/>
    </location>
</feature>
<dbReference type="EMBL" id="JARKIB010000007">
    <property type="protein sequence ID" value="KAJ7778347.1"/>
    <property type="molecule type" value="Genomic_DNA"/>
</dbReference>
<organism evidence="2 3">
    <name type="scientific">Mycena metata</name>
    <dbReference type="NCBI Taxonomy" id="1033252"/>
    <lineage>
        <taxon>Eukaryota</taxon>
        <taxon>Fungi</taxon>
        <taxon>Dikarya</taxon>
        <taxon>Basidiomycota</taxon>
        <taxon>Agaricomycotina</taxon>
        <taxon>Agaricomycetes</taxon>
        <taxon>Agaricomycetidae</taxon>
        <taxon>Agaricales</taxon>
        <taxon>Marasmiineae</taxon>
        <taxon>Mycenaceae</taxon>
        <taxon>Mycena</taxon>
    </lineage>
</organism>
<reference evidence="2" key="1">
    <citation type="submission" date="2023-03" db="EMBL/GenBank/DDBJ databases">
        <title>Massive genome expansion in bonnet fungi (Mycena s.s.) driven by repeated elements and novel gene families across ecological guilds.</title>
        <authorList>
            <consortium name="Lawrence Berkeley National Laboratory"/>
            <person name="Harder C.B."/>
            <person name="Miyauchi S."/>
            <person name="Viragh M."/>
            <person name="Kuo A."/>
            <person name="Thoen E."/>
            <person name="Andreopoulos B."/>
            <person name="Lu D."/>
            <person name="Skrede I."/>
            <person name="Drula E."/>
            <person name="Henrissat B."/>
            <person name="Morin E."/>
            <person name="Kohler A."/>
            <person name="Barry K."/>
            <person name="LaButti K."/>
            <person name="Morin E."/>
            <person name="Salamov A."/>
            <person name="Lipzen A."/>
            <person name="Mereny Z."/>
            <person name="Hegedus B."/>
            <person name="Baldrian P."/>
            <person name="Stursova M."/>
            <person name="Weitz H."/>
            <person name="Taylor A."/>
            <person name="Grigoriev I.V."/>
            <person name="Nagy L.G."/>
            <person name="Martin F."/>
            <person name="Kauserud H."/>
        </authorList>
    </citation>
    <scope>NUCLEOTIDE SEQUENCE</scope>
    <source>
        <strain evidence="2">CBHHK182m</strain>
    </source>
</reference>
<evidence type="ECO:0000256" key="1">
    <source>
        <dbReference type="SAM" id="MobiDB-lite"/>
    </source>
</evidence>